<dbReference type="PROSITE" id="PS50600">
    <property type="entry name" value="ULP_PROTEASE"/>
    <property type="match status" value="1"/>
</dbReference>
<dbReference type="Pfam" id="PF02902">
    <property type="entry name" value="Peptidase_C48"/>
    <property type="match status" value="2"/>
</dbReference>
<feature type="compositionally biased region" description="Basic residues" evidence="4">
    <location>
        <begin position="718"/>
        <end position="730"/>
    </location>
</feature>
<evidence type="ECO:0000256" key="1">
    <source>
        <dbReference type="ARBA" id="ARBA00005234"/>
    </source>
</evidence>
<feature type="region of interest" description="Disordered" evidence="4">
    <location>
        <begin position="611"/>
        <end position="636"/>
    </location>
</feature>
<feature type="compositionally biased region" description="Low complexity" evidence="4">
    <location>
        <begin position="1079"/>
        <end position="1094"/>
    </location>
</feature>
<evidence type="ECO:0000259" key="5">
    <source>
        <dbReference type="PROSITE" id="PS50600"/>
    </source>
</evidence>
<feature type="compositionally biased region" description="Polar residues" evidence="4">
    <location>
        <begin position="1508"/>
        <end position="1522"/>
    </location>
</feature>
<dbReference type="SUPFAM" id="SSF54001">
    <property type="entry name" value="Cysteine proteinases"/>
    <property type="match status" value="1"/>
</dbReference>
<evidence type="ECO:0000313" key="6">
    <source>
        <dbReference type="EMBL" id="KAF5839313.1"/>
    </source>
</evidence>
<dbReference type="InterPro" id="IPR038765">
    <property type="entry name" value="Papain-like_cys_pep_sf"/>
</dbReference>
<evidence type="ECO:0000313" key="7">
    <source>
        <dbReference type="Proteomes" id="UP000815325"/>
    </source>
</evidence>
<feature type="region of interest" description="Disordered" evidence="4">
    <location>
        <begin position="704"/>
        <end position="773"/>
    </location>
</feature>
<feature type="region of interest" description="Disordered" evidence="4">
    <location>
        <begin position="1462"/>
        <end position="1481"/>
    </location>
</feature>
<feature type="compositionally biased region" description="Acidic residues" evidence="4">
    <location>
        <begin position="952"/>
        <end position="965"/>
    </location>
</feature>
<proteinExistence type="inferred from homology"/>
<feature type="compositionally biased region" description="Gly residues" evidence="4">
    <location>
        <begin position="1562"/>
        <end position="1572"/>
    </location>
</feature>
<accession>A0ABQ7GXH4</accession>
<feature type="region of interest" description="Disordered" evidence="4">
    <location>
        <begin position="162"/>
        <end position="217"/>
    </location>
</feature>
<feature type="compositionally biased region" description="Polar residues" evidence="4">
    <location>
        <begin position="1985"/>
        <end position="1994"/>
    </location>
</feature>
<feature type="compositionally biased region" description="Basic and acidic residues" evidence="4">
    <location>
        <begin position="1865"/>
        <end position="1878"/>
    </location>
</feature>
<name>A0ABQ7GXH4_DUNSA</name>
<feature type="region of interest" description="Disordered" evidence="4">
    <location>
        <begin position="2111"/>
        <end position="2160"/>
    </location>
</feature>
<feature type="compositionally biased region" description="Low complexity" evidence="4">
    <location>
        <begin position="184"/>
        <end position="205"/>
    </location>
</feature>
<evidence type="ECO:0000256" key="3">
    <source>
        <dbReference type="ARBA" id="ARBA00022801"/>
    </source>
</evidence>
<dbReference type="InterPro" id="IPR003653">
    <property type="entry name" value="Peptidase_C48_C"/>
</dbReference>
<feature type="region of interest" description="Disordered" evidence="4">
    <location>
        <begin position="1"/>
        <end position="39"/>
    </location>
</feature>
<feature type="compositionally biased region" description="Low complexity" evidence="4">
    <location>
        <begin position="733"/>
        <end position="758"/>
    </location>
</feature>
<protein>
    <recommendedName>
        <fullName evidence="5">Ubiquitin-like protease family profile domain-containing protein</fullName>
    </recommendedName>
</protein>
<dbReference type="PANTHER" id="PTHR47764:SF2">
    <property type="entry name" value="UBIQUITIN-LIKE PROTEASE FAMILY PROFILE DOMAIN-CONTAINING PROTEIN"/>
    <property type="match status" value="1"/>
</dbReference>
<comment type="caution">
    <text evidence="6">The sequence shown here is derived from an EMBL/GenBank/DDBJ whole genome shotgun (WGS) entry which is preliminary data.</text>
</comment>
<feature type="region of interest" description="Disordered" evidence="4">
    <location>
        <begin position="229"/>
        <end position="293"/>
    </location>
</feature>
<feature type="region of interest" description="Disordered" evidence="4">
    <location>
        <begin position="1670"/>
        <end position="1689"/>
    </location>
</feature>
<feature type="domain" description="Ubiquitin-like protease family profile" evidence="5">
    <location>
        <begin position="1165"/>
        <end position="1348"/>
    </location>
</feature>
<keyword evidence="3" id="KW-0378">Hydrolase</keyword>
<feature type="compositionally biased region" description="Low complexity" evidence="4">
    <location>
        <begin position="1800"/>
        <end position="1812"/>
    </location>
</feature>
<keyword evidence="2" id="KW-0645">Protease</keyword>
<feature type="region of interest" description="Disordered" evidence="4">
    <location>
        <begin position="1218"/>
        <end position="1246"/>
    </location>
</feature>
<feature type="compositionally biased region" description="Basic and acidic residues" evidence="4">
    <location>
        <begin position="1055"/>
        <end position="1071"/>
    </location>
</feature>
<feature type="region of interest" description="Disordered" evidence="4">
    <location>
        <begin position="1491"/>
        <end position="1632"/>
    </location>
</feature>
<feature type="compositionally biased region" description="Polar residues" evidence="4">
    <location>
        <begin position="1680"/>
        <end position="1689"/>
    </location>
</feature>
<feature type="compositionally biased region" description="Basic and acidic residues" evidence="4">
    <location>
        <begin position="612"/>
        <end position="622"/>
    </location>
</feature>
<dbReference type="PANTHER" id="PTHR47764">
    <property type="entry name" value="UBIQUITIN-LIKE-SPECIFIC PROTEASE 2B-RELATED"/>
    <property type="match status" value="1"/>
</dbReference>
<dbReference type="Proteomes" id="UP000815325">
    <property type="component" value="Unassembled WGS sequence"/>
</dbReference>
<feature type="region of interest" description="Disordered" evidence="4">
    <location>
        <begin position="938"/>
        <end position="1139"/>
    </location>
</feature>
<comment type="similarity">
    <text evidence="1">Belongs to the peptidase C48 family.</text>
</comment>
<evidence type="ECO:0000256" key="2">
    <source>
        <dbReference type="ARBA" id="ARBA00022670"/>
    </source>
</evidence>
<feature type="compositionally biased region" description="Polar residues" evidence="4">
    <location>
        <begin position="1816"/>
        <end position="1835"/>
    </location>
</feature>
<organism evidence="6 7">
    <name type="scientific">Dunaliella salina</name>
    <name type="common">Green alga</name>
    <name type="synonym">Protococcus salinus</name>
    <dbReference type="NCBI Taxonomy" id="3046"/>
    <lineage>
        <taxon>Eukaryota</taxon>
        <taxon>Viridiplantae</taxon>
        <taxon>Chlorophyta</taxon>
        <taxon>core chlorophytes</taxon>
        <taxon>Chlorophyceae</taxon>
        <taxon>CS clade</taxon>
        <taxon>Chlamydomonadales</taxon>
        <taxon>Dunaliellaceae</taxon>
        <taxon>Dunaliella</taxon>
    </lineage>
</organism>
<dbReference type="Gene3D" id="3.40.395.10">
    <property type="entry name" value="Adenoviral Proteinase, Chain A"/>
    <property type="match status" value="2"/>
</dbReference>
<keyword evidence="7" id="KW-1185">Reference proteome</keyword>
<feature type="compositionally biased region" description="Low complexity" evidence="4">
    <location>
        <begin position="1884"/>
        <end position="1914"/>
    </location>
</feature>
<reference evidence="6" key="1">
    <citation type="submission" date="2017-08" db="EMBL/GenBank/DDBJ databases">
        <authorList>
            <person name="Polle J.E."/>
            <person name="Barry K."/>
            <person name="Cushman J."/>
            <person name="Schmutz J."/>
            <person name="Tran D."/>
            <person name="Hathwaick L.T."/>
            <person name="Yim W.C."/>
            <person name="Jenkins J."/>
            <person name="Mckie-Krisberg Z.M."/>
            <person name="Prochnik S."/>
            <person name="Lindquist E."/>
            <person name="Dockter R.B."/>
            <person name="Adam C."/>
            <person name="Molina H."/>
            <person name="Bunkerborg J."/>
            <person name="Jin E."/>
            <person name="Buchheim M."/>
            <person name="Magnuson J."/>
        </authorList>
    </citation>
    <scope>NUCLEOTIDE SEQUENCE</scope>
    <source>
        <strain evidence="6">CCAP 19/18</strain>
    </source>
</reference>
<feature type="compositionally biased region" description="Pro residues" evidence="4">
    <location>
        <begin position="478"/>
        <end position="488"/>
    </location>
</feature>
<gene>
    <name evidence="6" type="ORF">DUNSADRAFT_1089</name>
</gene>
<feature type="region of interest" description="Disordered" evidence="4">
    <location>
        <begin position="426"/>
        <end position="488"/>
    </location>
</feature>
<dbReference type="EMBL" id="MU069547">
    <property type="protein sequence ID" value="KAF5839313.1"/>
    <property type="molecule type" value="Genomic_DNA"/>
</dbReference>
<feature type="region of interest" description="Disordered" evidence="4">
    <location>
        <begin position="1724"/>
        <end position="2076"/>
    </location>
</feature>
<feature type="compositionally biased region" description="Low complexity" evidence="4">
    <location>
        <begin position="1029"/>
        <end position="1053"/>
    </location>
</feature>
<feature type="compositionally biased region" description="Basic and acidic residues" evidence="4">
    <location>
        <begin position="1548"/>
        <end position="1559"/>
    </location>
</feature>
<sequence>MTGSKKGGPPEDEYGRLQSEETSQMGPPGPRPTLSPQDLPATGVRAQLLRGGGAQKPAHVGKCGFVTFPILMCTTFHCPLHLDAGGGMHRPALGPAQIMQLNQPHRKGGFEAHSRTPNPCGPRTQPQQQQPQQQQQQWPVAPYRDLSPCAPTFKPNLFAQHSCMAGSPQGKRGSIGSGDSGIKPSPHSPLQRHQQQQQQQQQQPPLARPPRPLPTQQQNPEVIVLLSSDEDEDERGEGHSPGQGQGMALPPVGKCAEPAMQGRASPPGQGTAPVGQVNGLPSRQGHAPAMLDSTMPSGQGTALLGQVNRLPLCPGDAPTAQGSDAAAAAAISTAAPAVGSGKRDVCDRLVAAAGACEGRDAFDRLNTAAGACEGQQLLGKRACQGPPSPSASLTSAPKLSVPHAATLQTPASAVFPIHACASENVSGARPSSCPTQPDTGVGAPHGMHAEGEGRGPARNRMQVEGEASGAAPIGCHLPPNPSHTSPIPPKCAHRAAPVPLYASPQQLQSQHLQLRPVPPSPLPEIRPMNLQLHRARSAVEGVENGPALQQKDPESMKGVEDVKGAMEGEEGLMQQQQRESVQKGSEVEALEGVQGLQGRRYQSSSLTARLEGVQRDPAKQEEALVQQGGTGEGEQAVRAPRMLRQCIAVGNGCDVEGRRCQGGFQQLVLQPQQQEQGSEQQQHHHHHHYNGVEHQLLQEEGALPVCPEGDQTPQQQQQHHHHHHHHHHHGLEHQLLLEGGPLAACPGGDQAPQQQQQPPREPPRPEGDCNGQEGACRRALHELPHLCDQVVAGDAAGSGYKDYKDYKDYKAATGAGEASAAGDAAGRNAATGAGYAAGAGNAAAAGAAAAAGDTAVGAAAGREKAAAGDAAGAGHASAAGDAAGRNAAAAGDIAGAGDAAAAVAARAAGNAAAGGAAAAGDTIGAGAAAGAGDAAVAGDAAAGAPDPSRAVEDDDTSGEVLDSDSIDNGVGEALGDAGMQSDEGKVQGQERQQQRRQRGVAQGQPSPCEDGRAQQQQQQQQQLLEIWQEDGQTQQQQQQQQQQHSHESWQAQQRLVREEQRQKYLLDKAKQEEEEEARTQAAAPTETLQAAKPAEAPEKREAEGGWAGGRRKRQRMEKGREQQDWSPPPLQQQQQRQEPLQVLSDADIFKGLRFMYPPGDTARAMEVSAIELGRLEEDAWLNDTVMDFYLRVIEQSLPPASRGRYYFFNSFFYKKLTEEQPTPPESPAPSNNASPKGAVKGTPSQEAGVTPCILHLDSLEGSRHDPNTVCSTLRSYLHHEWVHKAKTVKGSVPYLWQQQEQQPCAQGSQPYLPFTSAKDCPHRRVNTLPRQNNCNDCGLFVLAYAEFFCHGDPNQVTIKQLPAETQRKKSTMEAHFNSHSSLVPLQPDFLTSNWFTIENVTALRLHLKYLVFKHMLEQSPGAPAHQRAELQERIDEYEGRMATGRPGTCYLPPSEYIQWTQAARDMQQSEDAKKAQEQQDAEMARMLAGPDLQAAPPSPLATGRTKRNSAGINSSRGYSSSIFGIEDSEDGEGSGDAQQATSAGSSDAEEHIARLDRKRGGSRAGRGQGGQRGKPPSTATKNGAVGRQSTLPLVPNKKQQPLPGVRGGIGNASLFGDGEQLEVGSSDGEREQKEASIQLHLHRLSYNGIKSTAAGYTGAVQNVQRNMQLLPPPSARASRTARTCNNRSPQQLALAEIERKQKEQQLKQQQQQQQQQQQEEQQQAQQLQSCLPGRRQQERHRPPATLPAAPHAQPVCPPPTLSPSLSSSPPSAPPLAHTCIDLTADDDAAHSPEPPPQPTHPTCTSTAPAAPASLDQGFSSTEHAPVSQDQGTLTTAHLDGHPNKAPLQGPSTTAPDGKAQWNMPDGRDGNMSRSDVPRKRGSRLQYLQQQQQQQPQLQLQISPASARAPQPAQRGDPRVPAPSFPKHAHNDGCEQQHQQQQHQQQQQQQQQQQEQEQHQLQQGQQQQQQQQQRHDNVCSIGEGSQGSPQGQTYPQGKHSWESGLQSGPVGGEEGAEEAEEGVVPVARGKRRRESQLQAGPGDGERAEKDEECVFSAARGKGSRESQLQAGPWSVERTGKDEEGVVCVAKKMHVGVSGTPLMDAGAAGSPLMHPGAAGTPLMHPGAAGTPLRSSGGGSSAPQSGASCEVDTQEMQDMLSLV</sequence>
<feature type="compositionally biased region" description="Low complexity" evidence="4">
    <location>
        <begin position="125"/>
        <end position="137"/>
    </location>
</feature>
<evidence type="ECO:0000256" key="4">
    <source>
        <dbReference type="SAM" id="MobiDB-lite"/>
    </source>
</evidence>
<feature type="compositionally biased region" description="Low complexity" evidence="4">
    <location>
        <begin position="1935"/>
        <end position="1971"/>
    </location>
</feature>
<feature type="region of interest" description="Disordered" evidence="4">
    <location>
        <begin position="106"/>
        <end position="146"/>
    </location>
</feature>